<comment type="caution">
    <text evidence="2">The sequence shown here is derived from an EMBL/GenBank/DDBJ whole genome shotgun (WGS) entry which is preliminary data.</text>
</comment>
<dbReference type="Gene3D" id="1.20.120.450">
    <property type="entry name" value="dinb family like domain"/>
    <property type="match status" value="1"/>
</dbReference>
<protein>
    <submittedName>
        <fullName evidence="2">DinB family protein</fullName>
    </submittedName>
</protein>
<keyword evidence="3" id="KW-1185">Reference proteome</keyword>
<evidence type="ECO:0000313" key="3">
    <source>
        <dbReference type="Proteomes" id="UP001501556"/>
    </source>
</evidence>
<dbReference type="InterPro" id="IPR024775">
    <property type="entry name" value="DinB-like"/>
</dbReference>
<proteinExistence type="predicted"/>
<gene>
    <name evidence="2" type="ORF">GCM10022407_01380</name>
</gene>
<dbReference type="SUPFAM" id="SSF109854">
    <property type="entry name" value="DinB/YfiT-like putative metalloenzymes"/>
    <property type="match status" value="1"/>
</dbReference>
<dbReference type="Proteomes" id="UP001501556">
    <property type="component" value="Unassembled WGS sequence"/>
</dbReference>
<reference evidence="3" key="1">
    <citation type="journal article" date="2019" name="Int. J. Syst. Evol. Microbiol.">
        <title>The Global Catalogue of Microorganisms (GCM) 10K type strain sequencing project: providing services to taxonomists for standard genome sequencing and annotation.</title>
        <authorList>
            <consortium name="The Broad Institute Genomics Platform"/>
            <consortium name="The Broad Institute Genome Sequencing Center for Infectious Disease"/>
            <person name="Wu L."/>
            <person name="Ma J."/>
        </authorList>
    </citation>
    <scope>NUCLEOTIDE SEQUENCE [LARGE SCALE GENOMIC DNA]</scope>
    <source>
        <strain evidence="3">JCM 17217</strain>
    </source>
</reference>
<accession>A0ABP7P0M2</accession>
<dbReference type="EMBL" id="BAABDI010000001">
    <property type="protein sequence ID" value="GAA3957718.1"/>
    <property type="molecule type" value="Genomic_DNA"/>
</dbReference>
<evidence type="ECO:0000313" key="2">
    <source>
        <dbReference type="EMBL" id="GAA3957718.1"/>
    </source>
</evidence>
<dbReference type="Pfam" id="PF12867">
    <property type="entry name" value="DinB_2"/>
    <property type="match status" value="1"/>
</dbReference>
<evidence type="ECO:0000259" key="1">
    <source>
        <dbReference type="Pfam" id="PF12867"/>
    </source>
</evidence>
<dbReference type="InterPro" id="IPR034660">
    <property type="entry name" value="DinB/YfiT-like"/>
</dbReference>
<dbReference type="RefSeq" id="WP_345119881.1">
    <property type="nucleotide sequence ID" value="NZ_BAABDI010000001.1"/>
</dbReference>
<organism evidence="2 3">
    <name type="scientific">Hymenobacter antarcticus</name>
    <dbReference type="NCBI Taxonomy" id="486270"/>
    <lineage>
        <taxon>Bacteria</taxon>
        <taxon>Pseudomonadati</taxon>
        <taxon>Bacteroidota</taxon>
        <taxon>Cytophagia</taxon>
        <taxon>Cytophagales</taxon>
        <taxon>Hymenobacteraceae</taxon>
        <taxon>Hymenobacter</taxon>
    </lineage>
</organism>
<name>A0ABP7P0M2_9BACT</name>
<sequence length="160" mass="18238">MDQATRQGIVAELISLLTEANAHATFEDACADLTPAIWNRRVPEAPYTIWQLVEHLRIAQWDIVEFSLGEAHESPEWPAGYWPAADATADEPQWQTTLDHIQADRQRFIDLLHDEKTDLLATIPHGAGQTILREAMLIADHNAYHTGEIILLRRLLKDWE</sequence>
<feature type="domain" description="DinB-like" evidence="1">
    <location>
        <begin position="23"/>
        <end position="149"/>
    </location>
</feature>